<name>A0A3S1CEK8_9CYAN</name>
<dbReference type="AlphaFoldDB" id="A0A3S1CEK8"/>
<proteinExistence type="predicted"/>
<keyword evidence="2" id="KW-1185">Reference proteome</keyword>
<dbReference type="Proteomes" id="UP000271624">
    <property type="component" value="Unassembled WGS sequence"/>
</dbReference>
<comment type="caution">
    <text evidence="1">The sequence shown here is derived from an EMBL/GenBank/DDBJ whole genome shotgun (WGS) entry which is preliminary data.</text>
</comment>
<dbReference type="OrthoDB" id="9769734at2"/>
<sequence>MSIITNYLYKLITKQIDDNGIVVWYDRELHFSDIVSTLNIPNTTVACYSNSFFKLRHEIESLMGATEPPRLLIYVPLDSSETYNALIATH</sequence>
<dbReference type="EMBL" id="RSCL01000020">
    <property type="protein sequence ID" value="RUT01264.1"/>
    <property type="molecule type" value="Genomic_DNA"/>
</dbReference>
<protein>
    <submittedName>
        <fullName evidence="1">Uncharacterized protein</fullName>
    </submittedName>
</protein>
<evidence type="ECO:0000313" key="1">
    <source>
        <dbReference type="EMBL" id="RUT01264.1"/>
    </source>
</evidence>
<accession>A0A3S1CEK8</accession>
<evidence type="ECO:0000313" key="2">
    <source>
        <dbReference type="Proteomes" id="UP000271624"/>
    </source>
</evidence>
<gene>
    <name evidence="1" type="ORF">DSM106972_068150</name>
</gene>
<organism evidence="1 2">
    <name type="scientific">Dulcicalothrix desertica PCC 7102</name>
    <dbReference type="NCBI Taxonomy" id="232991"/>
    <lineage>
        <taxon>Bacteria</taxon>
        <taxon>Bacillati</taxon>
        <taxon>Cyanobacteriota</taxon>
        <taxon>Cyanophyceae</taxon>
        <taxon>Nostocales</taxon>
        <taxon>Calotrichaceae</taxon>
        <taxon>Dulcicalothrix</taxon>
    </lineage>
</organism>
<reference evidence="1" key="2">
    <citation type="journal article" date="2019" name="Genome Biol. Evol.">
        <title>Day and night: Metabolic profiles and evolutionary relationships of six axenic non-marine cyanobacteria.</title>
        <authorList>
            <person name="Will S.E."/>
            <person name="Henke P."/>
            <person name="Boedeker C."/>
            <person name="Huang S."/>
            <person name="Brinkmann H."/>
            <person name="Rohde M."/>
            <person name="Jarek M."/>
            <person name="Friedl T."/>
            <person name="Seufert S."/>
            <person name="Schumacher M."/>
            <person name="Overmann J."/>
            <person name="Neumann-Schaal M."/>
            <person name="Petersen J."/>
        </authorList>
    </citation>
    <scope>NUCLEOTIDE SEQUENCE [LARGE SCALE GENOMIC DNA]</scope>
    <source>
        <strain evidence="1">PCC 7102</strain>
    </source>
</reference>
<reference evidence="1" key="1">
    <citation type="submission" date="2018-12" db="EMBL/GenBank/DDBJ databases">
        <authorList>
            <person name="Will S."/>
            <person name="Neumann-Schaal M."/>
            <person name="Henke P."/>
        </authorList>
    </citation>
    <scope>NUCLEOTIDE SEQUENCE</scope>
    <source>
        <strain evidence="1">PCC 7102</strain>
    </source>
</reference>
<dbReference type="RefSeq" id="WP_127084967.1">
    <property type="nucleotide sequence ID" value="NZ_RSCL01000020.1"/>
</dbReference>